<accession>A0AAV4MM56</accession>
<gene>
    <name evidence="2" type="ORF">CEXT_398971</name>
</gene>
<evidence type="ECO:0000256" key="1">
    <source>
        <dbReference type="SAM" id="MobiDB-lite"/>
    </source>
</evidence>
<feature type="region of interest" description="Disordered" evidence="1">
    <location>
        <begin position="73"/>
        <end position="164"/>
    </location>
</feature>
<evidence type="ECO:0000313" key="3">
    <source>
        <dbReference type="Proteomes" id="UP001054945"/>
    </source>
</evidence>
<feature type="compositionally biased region" description="Basic residues" evidence="1">
    <location>
        <begin position="133"/>
        <end position="149"/>
    </location>
</feature>
<evidence type="ECO:0000313" key="2">
    <source>
        <dbReference type="EMBL" id="GIX73612.1"/>
    </source>
</evidence>
<feature type="compositionally biased region" description="Basic and acidic residues" evidence="1">
    <location>
        <begin position="95"/>
        <end position="129"/>
    </location>
</feature>
<sequence length="164" mass="19864">MRHLMYHLIYFDLTETDFVQRRFQQNSNAFYRLAYPSSVIAFFRVNITQQRNGNKVTSQIFSKSKSEIENIRFEEQGLGSRARENQLQEKGSGSTERENQIQEEEHRFKREREHQIRGEGLRFNRERISNSRSRLRFKRERGSGSRKTRFKSERERIRLNDRGK</sequence>
<organism evidence="2 3">
    <name type="scientific">Caerostris extrusa</name>
    <name type="common">Bark spider</name>
    <name type="synonym">Caerostris bankana</name>
    <dbReference type="NCBI Taxonomy" id="172846"/>
    <lineage>
        <taxon>Eukaryota</taxon>
        <taxon>Metazoa</taxon>
        <taxon>Ecdysozoa</taxon>
        <taxon>Arthropoda</taxon>
        <taxon>Chelicerata</taxon>
        <taxon>Arachnida</taxon>
        <taxon>Araneae</taxon>
        <taxon>Araneomorphae</taxon>
        <taxon>Entelegynae</taxon>
        <taxon>Araneoidea</taxon>
        <taxon>Araneidae</taxon>
        <taxon>Caerostris</taxon>
    </lineage>
</organism>
<comment type="caution">
    <text evidence="2">The sequence shown here is derived from an EMBL/GenBank/DDBJ whole genome shotgun (WGS) entry which is preliminary data.</text>
</comment>
<proteinExistence type="predicted"/>
<feature type="compositionally biased region" description="Basic and acidic residues" evidence="1">
    <location>
        <begin position="73"/>
        <end position="87"/>
    </location>
</feature>
<reference evidence="2 3" key="1">
    <citation type="submission" date="2021-06" db="EMBL/GenBank/DDBJ databases">
        <title>Caerostris extrusa draft genome.</title>
        <authorList>
            <person name="Kono N."/>
            <person name="Arakawa K."/>
        </authorList>
    </citation>
    <scope>NUCLEOTIDE SEQUENCE [LARGE SCALE GENOMIC DNA]</scope>
</reference>
<protein>
    <submittedName>
        <fullName evidence="2">Uncharacterized protein</fullName>
    </submittedName>
</protein>
<name>A0AAV4MM56_CAEEX</name>
<dbReference type="AlphaFoldDB" id="A0AAV4MM56"/>
<feature type="compositionally biased region" description="Basic and acidic residues" evidence="1">
    <location>
        <begin position="150"/>
        <end position="164"/>
    </location>
</feature>
<dbReference type="EMBL" id="BPLR01002432">
    <property type="protein sequence ID" value="GIX73612.1"/>
    <property type="molecule type" value="Genomic_DNA"/>
</dbReference>
<keyword evidence="3" id="KW-1185">Reference proteome</keyword>
<dbReference type="Proteomes" id="UP001054945">
    <property type="component" value="Unassembled WGS sequence"/>
</dbReference>